<evidence type="ECO:0000313" key="2">
    <source>
        <dbReference type="Proteomes" id="UP000257479"/>
    </source>
</evidence>
<proteinExistence type="predicted"/>
<dbReference type="AlphaFoldDB" id="A0A3C1KI50"/>
<dbReference type="EMBL" id="DMNG01000279">
    <property type="protein sequence ID" value="HAN26054.1"/>
    <property type="molecule type" value="Genomic_DNA"/>
</dbReference>
<name>A0A3C1KI50_9MICO</name>
<comment type="caution">
    <text evidence="1">The sequence shown here is derived from an EMBL/GenBank/DDBJ whole genome shotgun (WGS) entry which is preliminary data.</text>
</comment>
<accession>A0A3C1KI50</accession>
<dbReference type="Proteomes" id="UP000257479">
    <property type="component" value="Unassembled WGS sequence"/>
</dbReference>
<sequence>MIDISNINVGDRVHLTAKNGDEAWFTVKSIRAGYLDSKHNSYYGTEWDTIEVLTPALPTKLGYYEAERFAVAKGSPLYRLTRLGWSVDGRDLTESQVREVGRLRFVI</sequence>
<reference evidence="1 2" key="1">
    <citation type="journal article" date="2018" name="Nat. Biotechnol.">
        <title>A standardized bacterial taxonomy based on genome phylogeny substantially revises the tree of life.</title>
        <authorList>
            <person name="Parks D.H."/>
            <person name="Chuvochina M."/>
            <person name="Waite D.W."/>
            <person name="Rinke C."/>
            <person name="Skarshewski A."/>
            <person name="Chaumeil P.A."/>
            <person name="Hugenholtz P."/>
        </authorList>
    </citation>
    <scope>NUCLEOTIDE SEQUENCE [LARGE SCALE GENOMIC DNA]</scope>
    <source>
        <strain evidence="1">UBA9152</strain>
    </source>
</reference>
<gene>
    <name evidence="1" type="ORF">DCP95_16025</name>
</gene>
<protein>
    <submittedName>
        <fullName evidence="1">Uncharacterized protein</fullName>
    </submittedName>
</protein>
<evidence type="ECO:0000313" key="1">
    <source>
        <dbReference type="EMBL" id="HAN26054.1"/>
    </source>
</evidence>
<organism evidence="1 2">
    <name type="scientific">Microbacterium ginsengisoli</name>
    <dbReference type="NCBI Taxonomy" id="400772"/>
    <lineage>
        <taxon>Bacteria</taxon>
        <taxon>Bacillati</taxon>
        <taxon>Actinomycetota</taxon>
        <taxon>Actinomycetes</taxon>
        <taxon>Micrococcales</taxon>
        <taxon>Microbacteriaceae</taxon>
        <taxon>Microbacterium</taxon>
    </lineage>
</organism>